<dbReference type="InterPro" id="IPR008978">
    <property type="entry name" value="HSP20-like_chaperone"/>
</dbReference>
<dbReference type="InterPro" id="IPR002068">
    <property type="entry name" value="A-crystallin/Hsp20_dom"/>
</dbReference>
<keyword evidence="2" id="KW-0346">Stress response</keyword>
<protein>
    <submittedName>
        <fullName evidence="2">Heat shock protein (HSP20)</fullName>
    </submittedName>
</protein>
<sequence>MTMFNDEFNRIFKQMSSSFGNLDDVFEMLQNSSGQSGPLYFGYTMTVGPDGKPVIQEYGNVKPDTLPTVDSCGCANHSQEPIAEKREPLIDTLVDDKEQTLKIVAEMPGVEKTDVKVVVDEDIIHIDAEHGEKSYHVNVPIQHTVDSDSPKATYTNGILELTFNLDTKPKGKSVDVL</sequence>
<gene>
    <name evidence="2" type="primary">HSP20</name>
</gene>
<evidence type="ECO:0000259" key="1">
    <source>
        <dbReference type="Pfam" id="PF00011"/>
    </source>
</evidence>
<feature type="domain" description="SHSP" evidence="1">
    <location>
        <begin position="96"/>
        <end position="176"/>
    </location>
</feature>
<dbReference type="AlphaFoldDB" id="A0A075HT38"/>
<dbReference type="Gene3D" id="2.60.40.790">
    <property type="match status" value="1"/>
</dbReference>
<proteinExistence type="predicted"/>
<dbReference type="SUPFAM" id="SSF49764">
    <property type="entry name" value="HSP20-like chaperones"/>
    <property type="match status" value="1"/>
</dbReference>
<dbReference type="NCBIfam" id="NF041800">
    <property type="entry name" value="Hsp20"/>
    <property type="match status" value="1"/>
</dbReference>
<name>A0A075HT38_9ARCH</name>
<dbReference type="Pfam" id="PF00011">
    <property type="entry name" value="HSP20"/>
    <property type="match status" value="1"/>
</dbReference>
<organism evidence="2">
    <name type="scientific">uncultured marine thaumarchaeote KM3_78_D03</name>
    <dbReference type="NCBI Taxonomy" id="1456290"/>
    <lineage>
        <taxon>Archaea</taxon>
        <taxon>Nitrososphaerota</taxon>
        <taxon>environmental samples</taxon>
    </lineage>
</organism>
<dbReference type="EMBL" id="KF901087">
    <property type="protein sequence ID" value="AIF17607.1"/>
    <property type="molecule type" value="Genomic_DNA"/>
</dbReference>
<evidence type="ECO:0000313" key="2">
    <source>
        <dbReference type="EMBL" id="AIF17607.1"/>
    </source>
</evidence>
<accession>A0A075HT38</accession>
<dbReference type="CDD" id="cd06464">
    <property type="entry name" value="ACD_sHsps-like"/>
    <property type="match status" value="1"/>
</dbReference>
<reference evidence="2" key="1">
    <citation type="journal article" date="2014" name="Genome Biol. Evol.">
        <title>Pangenome evidence for extensive interdomain horizontal transfer affecting lineage core and shell genes in uncultured planktonic thaumarchaeota and euryarchaeota.</title>
        <authorList>
            <person name="Deschamps P."/>
            <person name="Zivanovic Y."/>
            <person name="Moreira D."/>
            <person name="Rodriguez-Valera F."/>
            <person name="Lopez-Garcia P."/>
        </authorList>
    </citation>
    <scope>NUCLEOTIDE SEQUENCE</scope>
</reference>